<evidence type="ECO:0000256" key="1">
    <source>
        <dbReference type="ARBA" id="ARBA00022669"/>
    </source>
</evidence>
<dbReference type="InterPro" id="IPR052210">
    <property type="entry name" value="LysM1-like"/>
</dbReference>
<dbReference type="Gene3D" id="3.10.350.10">
    <property type="entry name" value="LysM domain"/>
    <property type="match status" value="3"/>
</dbReference>
<keyword evidence="2" id="KW-0843">Virulence</keyword>
<evidence type="ECO:0000256" key="3">
    <source>
        <dbReference type="SAM" id="MobiDB-lite"/>
    </source>
</evidence>
<dbReference type="InterPro" id="IPR018392">
    <property type="entry name" value="LysM"/>
</dbReference>
<dbReference type="Pfam" id="PF01476">
    <property type="entry name" value="LysM"/>
    <property type="match status" value="3"/>
</dbReference>
<evidence type="ECO:0000313" key="6">
    <source>
        <dbReference type="Proteomes" id="UP000184304"/>
    </source>
</evidence>
<dbReference type="EMBL" id="KV878204">
    <property type="protein sequence ID" value="OJI83007.1"/>
    <property type="molecule type" value="Genomic_DNA"/>
</dbReference>
<dbReference type="PANTHER" id="PTHR34997:SF18">
    <property type="entry name" value="LYSM DOMAIN-CONTAINING PROTEIN"/>
    <property type="match status" value="1"/>
</dbReference>
<dbReference type="PROSITE" id="PS51782">
    <property type="entry name" value="LYSM"/>
    <property type="match status" value="2"/>
</dbReference>
<dbReference type="PANTHER" id="PTHR34997">
    <property type="entry name" value="AM15"/>
    <property type="match status" value="1"/>
</dbReference>
<dbReference type="InterPro" id="IPR036779">
    <property type="entry name" value="LysM_dom_sf"/>
</dbReference>
<dbReference type="SUPFAM" id="SSF54106">
    <property type="entry name" value="LysM domain"/>
    <property type="match status" value="2"/>
</dbReference>
<feature type="domain" description="LysM" evidence="4">
    <location>
        <begin position="257"/>
        <end position="303"/>
    </location>
</feature>
<organism evidence="5 6">
    <name type="scientific">Aspergillus tubingensis (strain CBS 134.48)</name>
    <dbReference type="NCBI Taxonomy" id="767770"/>
    <lineage>
        <taxon>Eukaryota</taxon>
        <taxon>Fungi</taxon>
        <taxon>Dikarya</taxon>
        <taxon>Ascomycota</taxon>
        <taxon>Pezizomycotina</taxon>
        <taxon>Eurotiomycetes</taxon>
        <taxon>Eurotiomycetidae</taxon>
        <taxon>Eurotiales</taxon>
        <taxon>Aspergillaceae</taxon>
        <taxon>Aspergillus</taxon>
        <taxon>Aspergillus subgen. Circumdati</taxon>
    </lineage>
</organism>
<dbReference type="AlphaFoldDB" id="A0A1L9N123"/>
<evidence type="ECO:0000259" key="4">
    <source>
        <dbReference type="PROSITE" id="PS51782"/>
    </source>
</evidence>
<evidence type="ECO:0000313" key="5">
    <source>
        <dbReference type="EMBL" id="OJI83007.1"/>
    </source>
</evidence>
<feature type="region of interest" description="Disordered" evidence="3">
    <location>
        <begin position="171"/>
        <end position="192"/>
    </location>
</feature>
<name>A0A1L9N123_ASPTC</name>
<proteinExistence type="predicted"/>
<dbReference type="CDD" id="cd00118">
    <property type="entry name" value="LysM"/>
    <property type="match status" value="2"/>
</dbReference>
<gene>
    <name evidence="5" type="ORF">ASPTUDRAFT_56986</name>
</gene>
<accession>A0A1L9N123</accession>
<dbReference type="STRING" id="767770.A0A1L9N123"/>
<protein>
    <recommendedName>
        <fullName evidence="4">LysM domain-containing protein</fullName>
    </recommendedName>
</protein>
<dbReference type="GO" id="GO:0008061">
    <property type="term" value="F:chitin binding"/>
    <property type="evidence" value="ECO:0007669"/>
    <property type="project" value="UniProtKB-KW"/>
</dbReference>
<sequence length="305" mass="32552">MQLKYLTIAGLAPGVACALSKRTTECSFTTDASKGETCDSLADAWGLSVEGLQHLNPSITCPDQVLLDDAPSTMSTTTISSTTTAKSSVPTPTTITTTTAAVPTNSPAMPGIVDNCDGFYKVSFGDHCDTIAETYGITTAQLLSWNSEINDSCSNLWLDYYICIHAPGSTATTPETPEPTEDPGSSPTPQMPGIVENCDEYYKVASGDNYCSNLWLDYYVCVHIPGTTTATTAAPDPTNDPSSPTPQLPGIVENCRSFHLIKDGENCWSISNEAGITLAQLHEWNTELNAACDNLWLGYYVCIGV</sequence>
<feature type="domain" description="LysM" evidence="4">
    <location>
        <begin position="118"/>
        <end position="164"/>
    </location>
</feature>
<dbReference type="OMA" id="DYYICVH"/>
<keyword evidence="1" id="KW-0147">Chitin-binding</keyword>
<dbReference type="SMART" id="SM00257">
    <property type="entry name" value="LysM"/>
    <property type="match status" value="2"/>
</dbReference>
<evidence type="ECO:0000256" key="2">
    <source>
        <dbReference type="ARBA" id="ARBA00023026"/>
    </source>
</evidence>
<dbReference type="VEuPathDB" id="FungiDB:ASPTUDRAFT_56986"/>
<keyword evidence="6" id="KW-1185">Reference proteome</keyword>
<dbReference type="OrthoDB" id="5985073at2759"/>
<dbReference type="Proteomes" id="UP000184304">
    <property type="component" value="Unassembled WGS sequence"/>
</dbReference>
<reference evidence="6" key="1">
    <citation type="journal article" date="2017" name="Genome Biol.">
        <title>Comparative genomics reveals high biological diversity and specific adaptations in the industrially and medically important fungal genus Aspergillus.</title>
        <authorList>
            <person name="de Vries R.P."/>
            <person name="Riley R."/>
            <person name="Wiebenga A."/>
            <person name="Aguilar-Osorio G."/>
            <person name="Amillis S."/>
            <person name="Uchima C.A."/>
            <person name="Anderluh G."/>
            <person name="Asadollahi M."/>
            <person name="Askin M."/>
            <person name="Barry K."/>
            <person name="Battaglia E."/>
            <person name="Bayram O."/>
            <person name="Benocci T."/>
            <person name="Braus-Stromeyer S.A."/>
            <person name="Caldana C."/>
            <person name="Canovas D."/>
            <person name="Cerqueira G.C."/>
            <person name="Chen F."/>
            <person name="Chen W."/>
            <person name="Choi C."/>
            <person name="Clum A."/>
            <person name="Dos Santos R.A."/>
            <person name="Damasio A.R."/>
            <person name="Diallinas G."/>
            <person name="Emri T."/>
            <person name="Fekete E."/>
            <person name="Flipphi M."/>
            <person name="Freyberg S."/>
            <person name="Gallo A."/>
            <person name="Gournas C."/>
            <person name="Habgood R."/>
            <person name="Hainaut M."/>
            <person name="Harispe M.L."/>
            <person name="Henrissat B."/>
            <person name="Hilden K.S."/>
            <person name="Hope R."/>
            <person name="Hossain A."/>
            <person name="Karabika E."/>
            <person name="Karaffa L."/>
            <person name="Karanyi Z."/>
            <person name="Krasevec N."/>
            <person name="Kuo A."/>
            <person name="Kusch H."/>
            <person name="LaButti K."/>
            <person name="Lagendijk E.L."/>
            <person name="Lapidus A."/>
            <person name="Levasseur A."/>
            <person name="Lindquist E."/>
            <person name="Lipzen A."/>
            <person name="Logrieco A.F."/>
            <person name="MacCabe A."/>
            <person name="Maekelae M.R."/>
            <person name="Malavazi I."/>
            <person name="Melin P."/>
            <person name="Meyer V."/>
            <person name="Mielnichuk N."/>
            <person name="Miskei M."/>
            <person name="Molnar A.P."/>
            <person name="Mule G."/>
            <person name="Ngan C.Y."/>
            <person name="Orejas M."/>
            <person name="Orosz E."/>
            <person name="Ouedraogo J.P."/>
            <person name="Overkamp K.M."/>
            <person name="Park H.-S."/>
            <person name="Perrone G."/>
            <person name="Piumi F."/>
            <person name="Punt P.J."/>
            <person name="Ram A.F."/>
            <person name="Ramon A."/>
            <person name="Rauscher S."/>
            <person name="Record E."/>
            <person name="Riano-Pachon D.M."/>
            <person name="Robert V."/>
            <person name="Roehrig J."/>
            <person name="Ruller R."/>
            <person name="Salamov A."/>
            <person name="Salih N.S."/>
            <person name="Samson R.A."/>
            <person name="Sandor E."/>
            <person name="Sanguinetti M."/>
            <person name="Schuetze T."/>
            <person name="Sepcic K."/>
            <person name="Shelest E."/>
            <person name="Sherlock G."/>
            <person name="Sophianopoulou V."/>
            <person name="Squina F.M."/>
            <person name="Sun H."/>
            <person name="Susca A."/>
            <person name="Todd R.B."/>
            <person name="Tsang A."/>
            <person name="Unkles S.E."/>
            <person name="van de Wiele N."/>
            <person name="van Rossen-Uffink D."/>
            <person name="Oliveira J.V."/>
            <person name="Vesth T.C."/>
            <person name="Visser J."/>
            <person name="Yu J.-H."/>
            <person name="Zhou M."/>
            <person name="Andersen M.R."/>
            <person name="Archer D.B."/>
            <person name="Baker S.E."/>
            <person name="Benoit I."/>
            <person name="Brakhage A.A."/>
            <person name="Braus G.H."/>
            <person name="Fischer R."/>
            <person name="Frisvad J.C."/>
            <person name="Goldman G.H."/>
            <person name="Houbraken J."/>
            <person name="Oakley B."/>
            <person name="Pocsi I."/>
            <person name="Scazzocchio C."/>
            <person name="Seiboth B."/>
            <person name="vanKuyk P.A."/>
            <person name="Wortman J."/>
            <person name="Dyer P.S."/>
            <person name="Grigoriev I.V."/>
        </authorList>
    </citation>
    <scope>NUCLEOTIDE SEQUENCE [LARGE SCALE GENOMIC DNA]</scope>
    <source>
        <strain evidence="6">CBS 134.48</strain>
    </source>
</reference>